<dbReference type="EMBL" id="RWIC01001170">
    <property type="protein sequence ID" value="TKC37277.1"/>
    <property type="molecule type" value="Genomic_DNA"/>
</dbReference>
<organism evidence="1 2">
    <name type="scientific">Monodon monoceros</name>
    <name type="common">Narwhal</name>
    <name type="synonym">Ceratodon monodon</name>
    <dbReference type="NCBI Taxonomy" id="40151"/>
    <lineage>
        <taxon>Eukaryota</taxon>
        <taxon>Metazoa</taxon>
        <taxon>Chordata</taxon>
        <taxon>Craniata</taxon>
        <taxon>Vertebrata</taxon>
        <taxon>Euteleostomi</taxon>
        <taxon>Mammalia</taxon>
        <taxon>Eutheria</taxon>
        <taxon>Laurasiatheria</taxon>
        <taxon>Artiodactyla</taxon>
        <taxon>Whippomorpha</taxon>
        <taxon>Cetacea</taxon>
        <taxon>Odontoceti</taxon>
        <taxon>Monodontidae</taxon>
        <taxon>Monodon</taxon>
    </lineage>
</organism>
<reference evidence="2" key="1">
    <citation type="journal article" date="2019" name="IScience">
        <title>Narwhal Genome Reveals Long-Term Low Genetic Diversity despite Current Large Abundance Size.</title>
        <authorList>
            <person name="Westbury M.V."/>
            <person name="Petersen B."/>
            <person name="Garde E."/>
            <person name="Heide-Jorgensen M.P."/>
            <person name="Lorenzen E.D."/>
        </authorList>
    </citation>
    <scope>NUCLEOTIDE SEQUENCE [LARGE SCALE GENOMIC DNA]</scope>
</reference>
<gene>
    <name evidence="1" type="ORF">EI555_000330</name>
</gene>
<protein>
    <submittedName>
        <fullName evidence="1">Uncharacterized protein</fullName>
    </submittedName>
</protein>
<dbReference type="AlphaFoldDB" id="A0A4U1EMM9"/>
<dbReference type="Proteomes" id="UP000308365">
    <property type="component" value="Unassembled WGS sequence"/>
</dbReference>
<name>A0A4U1EMM9_MONMO</name>
<evidence type="ECO:0000313" key="2">
    <source>
        <dbReference type="Proteomes" id="UP000308365"/>
    </source>
</evidence>
<evidence type="ECO:0000313" key="1">
    <source>
        <dbReference type="EMBL" id="TKC37277.1"/>
    </source>
</evidence>
<sequence length="157" mass="17930">MPGGHRRLDLLGERRKQWALSGRNASPLGISRNRHVKHLLMQSCLHGHVFSYQWELFFGFQGLFGVPKLSAPEGFRVAQEKALRKTEQLVGHVCSAPPGPQTLLIFDELSDPLCRVADLVWRREEKRKEKRREGGINTERDNIRSIRLSVLTSPVPE</sequence>
<proteinExistence type="predicted"/>
<accession>A0A4U1EMM9</accession>
<comment type="caution">
    <text evidence="1">The sequence shown here is derived from an EMBL/GenBank/DDBJ whole genome shotgun (WGS) entry which is preliminary data.</text>
</comment>